<dbReference type="RefSeq" id="WP_305011770.1">
    <property type="nucleotide sequence ID" value="NZ_JAUQSX010000005.1"/>
</dbReference>
<dbReference type="EMBL" id="JAUQSX010000005">
    <property type="protein sequence ID" value="MDO7847092.1"/>
    <property type="molecule type" value="Genomic_DNA"/>
</dbReference>
<keyword evidence="3" id="KW-1185">Reference proteome</keyword>
<keyword evidence="1" id="KW-1133">Transmembrane helix</keyword>
<name>A0ABT9AB65_9BACT</name>
<feature type="transmembrane region" description="Helical" evidence="1">
    <location>
        <begin position="89"/>
        <end position="108"/>
    </location>
</feature>
<dbReference type="Pfam" id="PF06170">
    <property type="entry name" value="DUF983"/>
    <property type="match status" value="1"/>
</dbReference>
<protein>
    <submittedName>
        <fullName evidence="2">DUF983 domain-containing protein</fullName>
    </submittedName>
</protein>
<evidence type="ECO:0000313" key="3">
    <source>
        <dbReference type="Proteomes" id="UP001167796"/>
    </source>
</evidence>
<keyword evidence="1" id="KW-0472">Membrane</keyword>
<evidence type="ECO:0000313" key="2">
    <source>
        <dbReference type="EMBL" id="MDO7847092.1"/>
    </source>
</evidence>
<dbReference type="InterPro" id="IPR009325">
    <property type="entry name" value="DUF983"/>
</dbReference>
<organism evidence="2 3">
    <name type="scientific">Hymenobacter mellowenesis</name>
    <dbReference type="NCBI Taxonomy" id="3063995"/>
    <lineage>
        <taxon>Bacteria</taxon>
        <taxon>Pseudomonadati</taxon>
        <taxon>Bacteroidota</taxon>
        <taxon>Cytophagia</taxon>
        <taxon>Cytophagales</taxon>
        <taxon>Hymenobacteraceae</taxon>
        <taxon>Hymenobacter</taxon>
    </lineage>
</organism>
<accession>A0ABT9AB65</accession>
<gene>
    <name evidence="2" type="ORF">Q5H92_12035</name>
</gene>
<keyword evidence="1" id="KW-0812">Transmembrane</keyword>
<proteinExistence type="predicted"/>
<evidence type="ECO:0000256" key="1">
    <source>
        <dbReference type="SAM" id="Phobius"/>
    </source>
</evidence>
<feature type="transmembrane region" description="Helical" evidence="1">
    <location>
        <begin position="57"/>
        <end position="83"/>
    </location>
</feature>
<dbReference type="Proteomes" id="UP001167796">
    <property type="component" value="Unassembled WGS sequence"/>
</dbReference>
<comment type="caution">
    <text evidence="2">The sequence shown here is derived from an EMBL/GenBank/DDBJ whole genome shotgun (WGS) entry which is preliminary data.</text>
</comment>
<sequence length="131" mass="14400">MPPLTAINSTPLALLHLRCPRCHTGELFTHPALSTSFMDMPDACPVCRQTYEPEPGFYYGAMYISSGFSTGLLLAIGFLLFYLADDPPLWVYIVSVAGAVLAVAPLLFRYSRAVMLYGFGGARFDPRYAAH</sequence>
<reference evidence="2" key="1">
    <citation type="submission" date="2023-07" db="EMBL/GenBank/DDBJ databases">
        <authorList>
            <person name="Kim M.K."/>
        </authorList>
    </citation>
    <scope>NUCLEOTIDE SEQUENCE</scope>
    <source>
        <strain evidence="2">M29</strain>
    </source>
</reference>